<evidence type="ECO:0000313" key="2">
    <source>
        <dbReference type="Proteomes" id="UP000431901"/>
    </source>
</evidence>
<gene>
    <name evidence="1" type="ORF">GQ466_28220</name>
</gene>
<sequence length="393" mass="42220">MGPDADRLATREASRTVLLVVHTVTSGQRLMDAAKLLENDLRVQVVFTRGPDVFGEGVGEFFARLGVITIPWSQATATRFDLAIAASDGGTHEVRAPLIVMPHGAGFNKLVMRGAGRAAGSRMVYGLDPQRLVHDGSLIPSAIALAHEDDRATLARTCPEALPVADVVGDPAHDTLLASRARRSSYQVALGAGDGRKLVVVTSTWGPHSLFARRPALWARLLTELPEDEFRIVTMLHPAVWSTYGHWQIRTWMAEYLRRGLSLVPPEADWRAVLAAADWVIGDHGSATVYGAVAGAPVLLGTFHAADVSAGSPAAVLGAAAPRLSGRGTLRRQLLQAAADFHPDAYAQVVGRITSEPGAFNRNMRRLMYRLLRLRQPASVPTAQPAAQPFLIA</sequence>
<accession>A0A6I4WDT4</accession>
<dbReference type="AlphaFoldDB" id="A0A6I4WDT4"/>
<proteinExistence type="predicted"/>
<dbReference type="Proteomes" id="UP000431901">
    <property type="component" value="Unassembled WGS sequence"/>
</dbReference>
<reference evidence="1 2" key="1">
    <citation type="submission" date="2019-12" db="EMBL/GenBank/DDBJ databases">
        <title>Nocardia macrotermitis sp. nov. and Nocardia aurantia sp. nov., isolated from the gut of the fungus growing-termite Macrotermes natalensis.</title>
        <authorList>
            <person name="Christine B."/>
            <person name="Rene B."/>
        </authorList>
    </citation>
    <scope>NUCLEOTIDE SEQUENCE [LARGE SCALE GENOMIC DNA]</scope>
    <source>
        <strain evidence="1 2">DSM 102126</strain>
    </source>
</reference>
<comment type="caution">
    <text evidence="1">The sequence shown here is derived from an EMBL/GenBank/DDBJ whole genome shotgun (WGS) entry which is preliminary data.</text>
</comment>
<protein>
    <submittedName>
        <fullName evidence="1">Uncharacterized protein</fullName>
    </submittedName>
</protein>
<evidence type="ECO:0000313" key="1">
    <source>
        <dbReference type="EMBL" id="MXQ67908.1"/>
    </source>
</evidence>
<dbReference type="OrthoDB" id="3661391at2"/>
<dbReference type="EMBL" id="WUTW01000009">
    <property type="protein sequence ID" value="MXQ67908.1"/>
    <property type="molecule type" value="Genomic_DNA"/>
</dbReference>
<keyword evidence="2" id="KW-1185">Reference proteome</keyword>
<organism evidence="1 2">
    <name type="scientific">Actinomadura rayongensis</name>
    <dbReference type="NCBI Taxonomy" id="1429076"/>
    <lineage>
        <taxon>Bacteria</taxon>
        <taxon>Bacillati</taxon>
        <taxon>Actinomycetota</taxon>
        <taxon>Actinomycetes</taxon>
        <taxon>Streptosporangiales</taxon>
        <taxon>Thermomonosporaceae</taxon>
        <taxon>Actinomadura</taxon>
    </lineage>
</organism>
<name>A0A6I4WDT4_9ACTN</name>
<dbReference type="SUPFAM" id="SSF53756">
    <property type="entry name" value="UDP-Glycosyltransferase/glycogen phosphorylase"/>
    <property type="match status" value="1"/>
</dbReference>